<protein>
    <recommendedName>
        <fullName evidence="5">Phosphoserine phosphatase</fullName>
        <ecNumber evidence="4">3.1.3.3</ecNumber>
    </recommendedName>
    <alternativeName>
        <fullName evidence="11">O-phosphoserine phosphohydrolase</fullName>
    </alternativeName>
</protein>
<dbReference type="EMBL" id="JAHLFU010000166">
    <property type="protein sequence ID" value="MBU3853707.1"/>
    <property type="molecule type" value="Genomic_DNA"/>
</dbReference>
<dbReference type="PANTHER" id="PTHR43344">
    <property type="entry name" value="PHOSPHOSERINE PHOSPHATASE"/>
    <property type="match status" value="1"/>
</dbReference>
<dbReference type="GO" id="GO:0005737">
    <property type="term" value="C:cytoplasm"/>
    <property type="evidence" value="ECO:0007669"/>
    <property type="project" value="TreeGrafter"/>
</dbReference>
<comment type="pathway">
    <text evidence="2">Amino-acid biosynthesis; L-serine biosynthesis; L-serine from 3-phospho-D-glycerate: step 3/3.</text>
</comment>
<comment type="catalytic activity">
    <reaction evidence="12">
        <text>O-phospho-L-serine + H2O = L-serine + phosphate</text>
        <dbReference type="Rhea" id="RHEA:21208"/>
        <dbReference type="ChEBI" id="CHEBI:15377"/>
        <dbReference type="ChEBI" id="CHEBI:33384"/>
        <dbReference type="ChEBI" id="CHEBI:43474"/>
        <dbReference type="ChEBI" id="CHEBI:57524"/>
        <dbReference type="EC" id="3.1.3.3"/>
    </reaction>
</comment>
<proteinExistence type="inferred from homology"/>
<evidence type="ECO:0000256" key="1">
    <source>
        <dbReference type="ARBA" id="ARBA00001946"/>
    </source>
</evidence>
<dbReference type="EC" id="3.1.3.3" evidence="4"/>
<evidence type="ECO:0000256" key="7">
    <source>
        <dbReference type="ARBA" id="ARBA00022723"/>
    </source>
</evidence>
<dbReference type="SFLD" id="SFLDS00003">
    <property type="entry name" value="Haloacid_Dehalogenase"/>
    <property type="match status" value="1"/>
</dbReference>
<dbReference type="AlphaFoldDB" id="A0A9E2L669"/>
<dbReference type="Gene3D" id="3.40.50.1000">
    <property type="entry name" value="HAD superfamily/HAD-like"/>
    <property type="match status" value="1"/>
</dbReference>
<dbReference type="SFLD" id="SFLDG01137">
    <property type="entry name" value="C1.6.1:_Phosphoserine_Phosphat"/>
    <property type="match status" value="1"/>
</dbReference>
<dbReference type="GO" id="GO:0006564">
    <property type="term" value="P:L-serine biosynthetic process"/>
    <property type="evidence" value="ECO:0007669"/>
    <property type="project" value="UniProtKB-KW"/>
</dbReference>
<evidence type="ECO:0000256" key="10">
    <source>
        <dbReference type="ARBA" id="ARBA00023299"/>
    </source>
</evidence>
<evidence type="ECO:0000313" key="15">
    <source>
        <dbReference type="EMBL" id="MBU3853707.1"/>
    </source>
</evidence>
<reference evidence="15" key="1">
    <citation type="journal article" date="2021" name="PeerJ">
        <title>Extensive microbial diversity within the chicken gut microbiome revealed by metagenomics and culture.</title>
        <authorList>
            <person name="Gilroy R."/>
            <person name="Ravi A."/>
            <person name="Getino M."/>
            <person name="Pursley I."/>
            <person name="Horton D.L."/>
            <person name="Alikhan N.F."/>
            <person name="Baker D."/>
            <person name="Gharbi K."/>
            <person name="Hall N."/>
            <person name="Watson M."/>
            <person name="Adriaenssens E.M."/>
            <person name="Foster-Nyarko E."/>
            <person name="Jarju S."/>
            <person name="Secka A."/>
            <person name="Antonio M."/>
            <person name="Oren A."/>
            <person name="Chaudhuri R.R."/>
            <person name="La Ragione R."/>
            <person name="Hildebrand F."/>
            <person name="Pallen M.J."/>
        </authorList>
    </citation>
    <scope>NUCLEOTIDE SEQUENCE</scope>
    <source>
        <strain evidence="15">G3-2149</strain>
    </source>
</reference>
<comment type="catalytic activity">
    <reaction evidence="13">
        <text>O-phospho-D-serine + H2O = D-serine + phosphate</text>
        <dbReference type="Rhea" id="RHEA:24873"/>
        <dbReference type="ChEBI" id="CHEBI:15377"/>
        <dbReference type="ChEBI" id="CHEBI:35247"/>
        <dbReference type="ChEBI" id="CHEBI:43474"/>
        <dbReference type="ChEBI" id="CHEBI:58680"/>
        <dbReference type="EC" id="3.1.3.3"/>
    </reaction>
</comment>
<evidence type="ECO:0000313" key="16">
    <source>
        <dbReference type="Proteomes" id="UP000823865"/>
    </source>
</evidence>
<dbReference type="Proteomes" id="UP000823865">
    <property type="component" value="Unassembled WGS sequence"/>
</dbReference>
<dbReference type="InterPro" id="IPR004469">
    <property type="entry name" value="PSP"/>
</dbReference>
<feature type="active site" description="Nucleophile" evidence="14">
    <location>
        <position position="115"/>
    </location>
</feature>
<dbReference type="GO" id="GO:0036424">
    <property type="term" value="F:L-phosphoserine phosphatase activity"/>
    <property type="evidence" value="ECO:0007669"/>
    <property type="project" value="InterPro"/>
</dbReference>
<organism evidence="15 16">
    <name type="scientific">Candidatus Paraprevotella stercoravium</name>
    <dbReference type="NCBI Taxonomy" id="2838725"/>
    <lineage>
        <taxon>Bacteria</taxon>
        <taxon>Pseudomonadati</taxon>
        <taxon>Bacteroidota</taxon>
        <taxon>Bacteroidia</taxon>
        <taxon>Bacteroidales</taxon>
        <taxon>Prevotellaceae</taxon>
        <taxon>Paraprevotella</taxon>
    </lineage>
</organism>
<evidence type="ECO:0000256" key="5">
    <source>
        <dbReference type="ARBA" id="ARBA00015196"/>
    </source>
</evidence>
<dbReference type="PANTHER" id="PTHR43344:SF2">
    <property type="entry name" value="PHOSPHOSERINE PHOSPHATASE"/>
    <property type="match status" value="1"/>
</dbReference>
<dbReference type="InterPro" id="IPR023214">
    <property type="entry name" value="HAD_sf"/>
</dbReference>
<dbReference type="SFLD" id="SFLDG01136">
    <property type="entry name" value="C1.6:_Phosphoserine_Phosphatas"/>
    <property type="match status" value="1"/>
</dbReference>
<comment type="similarity">
    <text evidence="3">Belongs to the HAD-like hydrolase superfamily. SerB family.</text>
</comment>
<evidence type="ECO:0000256" key="13">
    <source>
        <dbReference type="ARBA" id="ARBA00048523"/>
    </source>
</evidence>
<evidence type="ECO:0000256" key="2">
    <source>
        <dbReference type="ARBA" id="ARBA00005135"/>
    </source>
</evidence>
<evidence type="ECO:0000256" key="11">
    <source>
        <dbReference type="ARBA" id="ARBA00031693"/>
    </source>
</evidence>
<keyword evidence="8 15" id="KW-0378">Hydrolase</keyword>
<reference evidence="15" key="2">
    <citation type="submission" date="2021-04" db="EMBL/GenBank/DDBJ databases">
        <authorList>
            <person name="Gilroy R."/>
        </authorList>
    </citation>
    <scope>NUCLEOTIDE SEQUENCE</scope>
    <source>
        <strain evidence="15">G3-2149</strain>
    </source>
</reference>
<evidence type="ECO:0000256" key="9">
    <source>
        <dbReference type="ARBA" id="ARBA00022842"/>
    </source>
</evidence>
<keyword evidence="7" id="KW-0479">Metal-binding</keyword>
<dbReference type="SUPFAM" id="SSF56784">
    <property type="entry name" value="HAD-like"/>
    <property type="match status" value="1"/>
</dbReference>
<feature type="active site" description="Proton donor" evidence="14">
    <location>
        <position position="117"/>
    </location>
</feature>
<comment type="caution">
    <text evidence="15">The sequence shown here is derived from an EMBL/GenBank/DDBJ whole genome shotgun (WGS) entry which is preliminary data.</text>
</comment>
<name>A0A9E2L669_9BACT</name>
<evidence type="ECO:0000256" key="14">
    <source>
        <dbReference type="PIRSR" id="PIRSR604469-1"/>
    </source>
</evidence>
<sequence length="321" mass="36316">MQIKDCELSPESDRYVLILLAREEQTAFWLPVMGLLERYGLFFLSRRSLIASDKGNMDLSPVSELQAWELLFCGCPSNLLLLHQDLIRYSQQYGIDLSLQTEVSYRTPKKLACFDMDSTLIKTEVMDELAECAGVGAYVRQITERAMNGEFDFKESFRQRLRLLQGLDEHVLQEIADRLPLMDGLETLLQGLKRHGCKVAILSGGFTYFALRLKEMFHLDYVYANQLEIRDGRLTGKHLGDIVDSSRKVALLKELSQKEQITLNEMLAVGDGANDLAMLQTAGLGIAYHAKKKVRDHIPQSINITGLDGILYFLGYSPAEL</sequence>
<dbReference type="InterPro" id="IPR036412">
    <property type="entry name" value="HAD-like_sf"/>
</dbReference>
<dbReference type="GO" id="GO:0000287">
    <property type="term" value="F:magnesium ion binding"/>
    <property type="evidence" value="ECO:0007669"/>
    <property type="project" value="TreeGrafter"/>
</dbReference>
<accession>A0A9E2L669</accession>
<dbReference type="InterPro" id="IPR050582">
    <property type="entry name" value="HAD-like_SerB"/>
</dbReference>
<gene>
    <name evidence="15" type="primary">serB</name>
    <name evidence="15" type="ORF">H9789_07840</name>
</gene>
<keyword evidence="9" id="KW-0460">Magnesium</keyword>
<comment type="cofactor">
    <cofactor evidence="1">
        <name>Mg(2+)</name>
        <dbReference type="ChEBI" id="CHEBI:18420"/>
    </cofactor>
</comment>
<dbReference type="SFLD" id="SFLDF00029">
    <property type="entry name" value="phosphoserine_phosphatase"/>
    <property type="match status" value="1"/>
</dbReference>
<evidence type="ECO:0000256" key="3">
    <source>
        <dbReference type="ARBA" id="ARBA00009184"/>
    </source>
</evidence>
<dbReference type="Pfam" id="PF00702">
    <property type="entry name" value="Hydrolase"/>
    <property type="match status" value="1"/>
</dbReference>
<dbReference type="CDD" id="cd07500">
    <property type="entry name" value="HAD_PSP"/>
    <property type="match status" value="1"/>
</dbReference>
<dbReference type="NCBIfam" id="TIGR00338">
    <property type="entry name" value="serB"/>
    <property type="match status" value="1"/>
</dbReference>
<keyword evidence="10" id="KW-0718">Serine biosynthesis</keyword>
<keyword evidence="6" id="KW-0028">Amino-acid biosynthesis</keyword>
<evidence type="ECO:0000256" key="6">
    <source>
        <dbReference type="ARBA" id="ARBA00022605"/>
    </source>
</evidence>
<evidence type="ECO:0000256" key="4">
    <source>
        <dbReference type="ARBA" id="ARBA00012640"/>
    </source>
</evidence>
<dbReference type="NCBIfam" id="TIGR01488">
    <property type="entry name" value="HAD-SF-IB"/>
    <property type="match status" value="1"/>
</dbReference>
<evidence type="ECO:0000256" key="12">
    <source>
        <dbReference type="ARBA" id="ARBA00048138"/>
    </source>
</evidence>
<evidence type="ECO:0000256" key="8">
    <source>
        <dbReference type="ARBA" id="ARBA00022801"/>
    </source>
</evidence>